<evidence type="ECO:0000313" key="1">
    <source>
        <dbReference type="EMBL" id="GAA0508260.1"/>
    </source>
</evidence>
<dbReference type="EMBL" id="BAAADB010000012">
    <property type="protein sequence ID" value="GAA0508260.1"/>
    <property type="molecule type" value="Genomic_DNA"/>
</dbReference>
<protein>
    <recommendedName>
        <fullName evidence="3">Transglycosylase SLT domain-containing protein</fullName>
    </recommendedName>
</protein>
<dbReference type="RefSeq" id="WP_343757438.1">
    <property type="nucleotide sequence ID" value="NZ_BAAADB010000012.1"/>
</dbReference>
<comment type="caution">
    <text evidence="1">The sequence shown here is derived from an EMBL/GenBank/DDBJ whole genome shotgun (WGS) entry which is preliminary data.</text>
</comment>
<name>A0ABN1BYL2_9DEIO</name>
<evidence type="ECO:0000313" key="2">
    <source>
        <dbReference type="Proteomes" id="UP001500191"/>
    </source>
</evidence>
<reference evidence="1 2" key="1">
    <citation type="journal article" date="2019" name="Int. J. Syst. Evol. Microbiol.">
        <title>The Global Catalogue of Microorganisms (GCM) 10K type strain sequencing project: providing services to taxonomists for standard genome sequencing and annotation.</title>
        <authorList>
            <consortium name="The Broad Institute Genomics Platform"/>
            <consortium name="The Broad Institute Genome Sequencing Center for Infectious Disease"/>
            <person name="Wu L."/>
            <person name="Ma J."/>
        </authorList>
    </citation>
    <scope>NUCLEOTIDE SEQUENCE [LARGE SCALE GENOMIC DNA]</scope>
    <source>
        <strain evidence="1 2">JCM 14368</strain>
    </source>
</reference>
<dbReference type="InterPro" id="IPR023346">
    <property type="entry name" value="Lysozyme-like_dom_sf"/>
</dbReference>
<dbReference type="SUPFAM" id="SSF53955">
    <property type="entry name" value="Lysozyme-like"/>
    <property type="match status" value="1"/>
</dbReference>
<dbReference type="Gene3D" id="1.10.530.10">
    <property type="match status" value="1"/>
</dbReference>
<dbReference type="Proteomes" id="UP001500191">
    <property type="component" value="Unassembled WGS sequence"/>
</dbReference>
<keyword evidence="2" id="KW-1185">Reference proteome</keyword>
<evidence type="ECO:0008006" key="3">
    <source>
        <dbReference type="Google" id="ProtNLM"/>
    </source>
</evidence>
<accession>A0ABN1BYL2</accession>
<proteinExistence type="predicted"/>
<sequence>MTYLNAAQIDAVRRWQPLYLEAQAKIGVPWALLAALHYRESNFGVRTQRVGGPFQFDPPLSPAQVRAYGARYGISDLTSPETDVRTGVLCAAAFLQGKVAALGRSALTPQSGEEACADAAWSYNGRAYGSWQNSPYVNNDPQKGRQMHIRGTVPDLKDPRKRVRIDQPDTRPGVLAVMREVRARLAPPAPLVAPELPDARDVVMLARPDGQFRPVTQSRVVIPYTAVLGYSGGKWWIRPATADEVKAAK</sequence>
<organism evidence="1 2">
    <name type="scientific">Deinococcus depolymerans</name>
    <dbReference type="NCBI Taxonomy" id="392408"/>
    <lineage>
        <taxon>Bacteria</taxon>
        <taxon>Thermotogati</taxon>
        <taxon>Deinococcota</taxon>
        <taxon>Deinococci</taxon>
        <taxon>Deinococcales</taxon>
        <taxon>Deinococcaceae</taxon>
        <taxon>Deinococcus</taxon>
    </lineage>
</organism>
<gene>
    <name evidence="1" type="ORF">GCM10008937_15100</name>
</gene>